<keyword evidence="3" id="KW-1185">Reference proteome</keyword>
<dbReference type="OrthoDB" id="4330189at2"/>
<dbReference type="STRING" id="273678.RS84_02863"/>
<dbReference type="RefSeq" id="WP_045258449.1">
    <property type="nucleotide sequence ID" value="NZ_JYJB01000010.1"/>
</dbReference>
<dbReference type="EMBL" id="JYJB01000010">
    <property type="protein sequence ID" value="KJL46236.1"/>
    <property type="molecule type" value="Genomic_DNA"/>
</dbReference>
<feature type="domain" description="Helix-turn-helix" evidence="1">
    <location>
        <begin position="11"/>
        <end position="59"/>
    </location>
</feature>
<evidence type="ECO:0000313" key="2">
    <source>
        <dbReference type="EMBL" id="KJL46236.1"/>
    </source>
</evidence>
<organism evidence="2 3">
    <name type="scientific">Microbacterium hydrocarbonoxydans</name>
    <dbReference type="NCBI Taxonomy" id="273678"/>
    <lineage>
        <taxon>Bacteria</taxon>
        <taxon>Bacillati</taxon>
        <taxon>Actinomycetota</taxon>
        <taxon>Actinomycetes</taxon>
        <taxon>Micrococcales</taxon>
        <taxon>Microbacteriaceae</taxon>
        <taxon>Microbacterium</taxon>
    </lineage>
</organism>
<reference evidence="2 3" key="1">
    <citation type="submission" date="2015-02" db="EMBL/GenBank/DDBJ databases">
        <title>Draft genome sequences of ten Microbacterium spp. with emphasis on heavy metal contaminated environments.</title>
        <authorList>
            <person name="Corretto E."/>
        </authorList>
    </citation>
    <scope>NUCLEOTIDE SEQUENCE [LARGE SCALE GENOMIC DNA]</scope>
    <source>
        <strain evidence="2 3">SA35</strain>
    </source>
</reference>
<dbReference type="Proteomes" id="UP000033900">
    <property type="component" value="Unassembled WGS sequence"/>
</dbReference>
<proteinExistence type="predicted"/>
<dbReference type="InterPro" id="IPR009061">
    <property type="entry name" value="DNA-bd_dom_put_sf"/>
</dbReference>
<dbReference type="AlphaFoldDB" id="A0A0M2HP39"/>
<dbReference type="PATRIC" id="fig|273678.4.peg.2864"/>
<gene>
    <name evidence="2" type="ORF">RS84_02863</name>
</gene>
<dbReference type="NCBIfam" id="TIGR01764">
    <property type="entry name" value="excise"/>
    <property type="match status" value="1"/>
</dbReference>
<dbReference type="Pfam" id="PF12728">
    <property type="entry name" value="HTH_17"/>
    <property type="match status" value="1"/>
</dbReference>
<dbReference type="GO" id="GO:0003677">
    <property type="term" value="F:DNA binding"/>
    <property type="evidence" value="ECO:0007669"/>
    <property type="project" value="InterPro"/>
</dbReference>
<sequence>MTITATGEHALLTIDEVATELRRTPASVRWLIQDGQLKSGKLGGRRLIRRSDLNAWIEAAFAEAG</sequence>
<protein>
    <submittedName>
        <fullName evidence="2">Helix-turn-helix domain protein</fullName>
    </submittedName>
</protein>
<comment type="caution">
    <text evidence="2">The sequence shown here is derived from an EMBL/GenBank/DDBJ whole genome shotgun (WGS) entry which is preliminary data.</text>
</comment>
<accession>A0A0M2HP39</accession>
<evidence type="ECO:0000259" key="1">
    <source>
        <dbReference type="Pfam" id="PF12728"/>
    </source>
</evidence>
<dbReference type="InterPro" id="IPR041657">
    <property type="entry name" value="HTH_17"/>
</dbReference>
<name>A0A0M2HP39_9MICO</name>
<evidence type="ECO:0000313" key="3">
    <source>
        <dbReference type="Proteomes" id="UP000033900"/>
    </source>
</evidence>
<dbReference type="SUPFAM" id="SSF46955">
    <property type="entry name" value="Putative DNA-binding domain"/>
    <property type="match status" value="1"/>
</dbReference>
<dbReference type="InterPro" id="IPR010093">
    <property type="entry name" value="SinI_DNA-bd"/>
</dbReference>